<dbReference type="Gene3D" id="2.60.40.1180">
    <property type="entry name" value="Golgi alpha-mannosidase II"/>
    <property type="match status" value="1"/>
</dbReference>
<dbReference type="NCBIfam" id="TIGR02100">
    <property type="entry name" value="glgX_debranch"/>
    <property type="match status" value="1"/>
</dbReference>
<dbReference type="GO" id="GO:0004135">
    <property type="term" value="F:amylo-alpha-1,6-glucosidase activity"/>
    <property type="evidence" value="ECO:0007669"/>
    <property type="project" value="InterPro"/>
</dbReference>
<organism evidence="5 6">
    <name type="scientific">Thioclava atlantica</name>
    <dbReference type="NCBI Taxonomy" id="1317124"/>
    <lineage>
        <taxon>Bacteria</taxon>
        <taxon>Pseudomonadati</taxon>
        <taxon>Pseudomonadota</taxon>
        <taxon>Alphaproteobacteria</taxon>
        <taxon>Rhodobacterales</taxon>
        <taxon>Paracoccaceae</taxon>
        <taxon>Thioclava</taxon>
    </lineage>
</organism>
<evidence type="ECO:0000256" key="2">
    <source>
        <dbReference type="ARBA" id="ARBA00022801"/>
    </source>
</evidence>
<proteinExistence type="inferred from homology"/>
<name>A0A085TS37_9RHOB</name>
<dbReference type="Gene3D" id="2.60.40.10">
    <property type="entry name" value="Immunoglobulins"/>
    <property type="match status" value="1"/>
</dbReference>
<evidence type="ECO:0000256" key="3">
    <source>
        <dbReference type="ARBA" id="ARBA00023295"/>
    </source>
</evidence>
<dbReference type="InterPro" id="IPR011837">
    <property type="entry name" value="Glycogen_debranch_GlgX"/>
</dbReference>
<accession>A0A085TS37</accession>
<dbReference type="SUPFAM" id="SSF81296">
    <property type="entry name" value="E set domains"/>
    <property type="match status" value="1"/>
</dbReference>
<keyword evidence="3" id="KW-0326">Glycosidase</keyword>
<keyword evidence="2" id="KW-0378">Hydrolase</keyword>
<dbReference type="InterPro" id="IPR013780">
    <property type="entry name" value="Glyco_hydro_b"/>
</dbReference>
<dbReference type="Pfam" id="PF02922">
    <property type="entry name" value="CBM_48"/>
    <property type="match status" value="1"/>
</dbReference>
<evidence type="ECO:0000313" key="6">
    <source>
        <dbReference type="Proteomes" id="UP000028607"/>
    </source>
</evidence>
<dbReference type="InterPro" id="IPR006047">
    <property type="entry name" value="GH13_cat_dom"/>
</dbReference>
<feature type="domain" description="Glycosyl hydrolase family 13 catalytic" evidence="4">
    <location>
        <begin position="160"/>
        <end position="548"/>
    </location>
</feature>
<dbReference type="STRING" id="1317124.DW2_17697"/>
<reference evidence="5 6" key="2">
    <citation type="journal article" date="2015" name="Antonie Van Leeuwenhoek">
        <title>Thioclava indica sp. nov., isolated from surface seawater of the Indian Ocean.</title>
        <authorList>
            <person name="Liu Y."/>
            <person name="Lai Q."/>
            <person name="Du J."/>
            <person name="Xu H."/>
            <person name="Jiang L."/>
            <person name="Shao Z."/>
        </authorList>
    </citation>
    <scope>NUCLEOTIDE SEQUENCE [LARGE SCALE GENOMIC DNA]</scope>
    <source>
        <strain evidence="5 6">13D2W-2</strain>
    </source>
</reference>
<comment type="similarity">
    <text evidence="1">Belongs to the glycosyl hydrolase 13 family.</text>
</comment>
<dbReference type="AlphaFoldDB" id="A0A085TS37"/>
<dbReference type="CDD" id="cd11326">
    <property type="entry name" value="AmyAc_Glg_debranch"/>
    <property type="match status" value="1"/>
</dbReference>
<evidence type="ECO:0000256" key="1">
    <source>
        <dbReference type="ARBA" id="ARBA00008061"/>
    </source>
</evidence>
<sequence>MRKLTITPGRPDPLGATPGDGGVNFALASVHAEAVELCLFTGEDETRLEVPGRAGPVWHGFVPGLKPGARYGYRVHGRWAPEEGHRFNPHKLLIDPYARQLDAKITWQAAMQQGKTKPDRRDSARVVPASVVAEIARPNWQRPGHSWAETVIYEAHPKGLTMTHPEVPEALCGTWAGLASDPILAHLSDLGVTAIELLPSCAFLDDRFLVEKGLSNYWGYQPIGVFAPEPRYSGPDPRGEFREMVRRFHAAGIEVILDVVFNHTGEGDARGPILSLRGIDNASYYRLGPGGAYIDETGTGNTLNLANPLGLRLVMDCLRHWVEEMGVDGFRFDLAATLARGGTGAVEAHAPFLTAILQDPVLRGVKLIAEPWDVGPGGYYLGGFPHPFCEWNDRFRDDTRRFWRGDRGMAGDLARRVAGSAELFDQHGRPATASVNFVTAHDGFTLQDLVSYGEKRNHANGENNRDGHDANFSEALEDREAQEARKRALLATMLLSQGAPMLLAGDEIGNSQGGNNNAYAQDNEIGWIDWSSPDETLRAFTRRLIAIRKDHRVLRQTRFLHSLTRKQDGIRDLIWRLASGAEPQPADWNDPELRFIGVEIRGAAEGPAGEAGSEAVYLIFNAGGDCSATLPPGRWTRLLDTARPEAPEELFDAAETCLAAQSVQVFTRATSQEEQ</sequence>
<dbReference type="EMBL" id="AQRC01000018">
    <property type="protein sequence ID" value="KFE33534.1"/>
    <property type="molecule type" value="Genomic_DNA"/>
</dbReference>
<reference evidence="6" key="1">
    <citation type="submission" date="2013-04" db="EMBL/GenBank/DDBJ databases">
        <title>Thioclava sp. 13D2W-2 Genome Sequencing.</title>
        <authorList>
            <person name="Lai Q."/>
            <person name="Li G."/>
            <person name="Shao Z."/>
        </authorList>
    </citation>
    <scope>NUCLEOTIDE SEQUENCE [LARGE SCALE GENOMIC DNA]</scope>
    <source>
        <strain evidence="6">13D2W-2</strain>
    </source>
</reference>
<dbReference type="SUPFAM" id="SSF51011">
    <property type="entry name" value="Glycosyl hydrolase domain"/>
    <property type="match status" value="1"/>
</dbReference>
<gene>
    <name evidence="5" type="ORF">DW2_17697</name>
</gene>
<dbReference type="PATRIC" id="fig|1317124.6.peg.3565"/>
<dbReference type="SUPFAM" id="SSF51445">
    <property type="entry name" value="(Trans)glycosidases"/>
    <property type="match status" value="1"/>
</dbReference>
<dbReference type="InterPro" id="IPR013783">
    <property type="entry name" value="Ig-like_fold"/>
</dbReference>
<dbReference type="PANTHER" id="PTHR43002">
    <property type="entry name" value="GLYCOGEN DEBRANCHING ENZYME"/>
    <property type="match status" value="1"/>
</dbReference>
<dbReference type="InterPro" id="IPR004193">
    <property type="entry name" value="Glyco_hydro_13_N"/>
</dbReference>
<evidence type="ECO:0000313" key="5">
    <source>
        <dbReference type="EMBL" id="KFE33534.1"/>
    </source>
</evidence>
<evidence type="ECO:0000259" key="4">
    <source>
        <dbReference type="SMART" id="SM00642"/>
    </source>
</evidence>
<dbReference type="GO" id="GO:0005980">
    <property type="term" value="P:glycogen catabolic process"/>
    <property type="evidence" value="ECO:0007669"/>
    <property type="project" value="InterPro"/>
</dbReference>
<dbReference type="SMART" id="SM00642">
    <property type="entry name" value="Aamy"/>
    <property type="match status" value="1"/>
</dbReference>
<dbReference type="Gene3D" id="3.20.20.80">
    <property type="entry name" value="Glycosidases"/>
    <property type="match status" value="1"/>
</dbReference>
<dbReference type="OrthoDB" id="3236218at2"/>
<dbReference type="InterPro" id="IPR014756">
    <property type="entry name" value="Ig_E-set"/>
</dbReference>
<dbReference type="Proteomes" id="UP000028607">
    <property type="component" value="Unassembled WGS sequence"/>
</dbReference>
<keyword evidence="6" id="KW-1185">Reference proteome</keyword>
<dbReference type="CDD" id="cd02856">
    <property type="entry name" value="E_set_GDE_Isoamylase_N"/>
    <property type="match status" value="1"/>
</dbReference>
<protein>
    <submittedName>
        <fullName evidence="5">Glycogen debranching enzyme GlgX</fullName>
    </submittedName>
</protein>
<comment type="caution">
    <text evidence="5">The sequence shown here is derived from an EMBL/GenBank/DDBJ whole genome shotgun (WGS) entry which is preliminary data.</text>
</comment>
<dbReference type="eggNOG" id="COG1523">
    <property type="taxonomic scope" value="Bacteria"/>
</dbReference>
<dbReference type="InterPro" id="IPR017853">
    <property type="entry name" value="GH"/>
</dbReference>
<dbReference type="InterPro" id="IPR044505">
    <property type="entry name" value="GlgX_Isoamylase_N_E_set"/>
</dbReference>
<dbReference type="RefSeq" id="WP_038148584.1">
    <property type="nucleotide sequence ID" value="NZ_AQRC01000018.1"/>
</dbReference>